<dbReference type="EMBL" id="JAHIBW010000010">
    <property type="protein sequence ID" value="KAG7307653.1"/>
    <property type="molecule type" value="Genomic_DNA"/>
</dbReference>
<keyword evidence="3" id="KW-1185">Reference proteome</keyword>
<reference evidence="2 3" key="1">
    <citation type="submission" date="2021-06" db="EMBL/GenBank/DDBJ databases">
        <title>A haploid diamondback moth (Plutella xylostella L.) genome assembly resolves 31 chromosomes and identifies a diamide resistance mutation.</title>
        <authorList>
            <person name="Ward C.M."/>
            <person name="Perry K.D."/>
            <person name="Baker G."/>
            <person name="Powis K."/>
            <person name="Heckel D.G."/>
            <person name="Baxter S.W."/>
        </authorList>
    </citation>
    <scope>NUCLEOTIDE SEQUENCE [LARGE SCALE GENOMIC DNA]</scope>
    <source>
        <strain evidence="2 3">LV</strain>
        <tissue evidence="2">Single pupa</tissue>
    </source>
</reference>
<feature type="compositionally biased region" description="Basic and acidic residues" evidence="1">
    <location>
        <begin position="11"/>
        <end position="20"/>
    </location>
</feature>
<dbReference type="Proteomes" id="UP000823941">
    <property type="component" value="Chromosome 10"/>
</dbReference>
<evidence type="ECO:0000256" key="1">
    <source>
        <dbReference type="SAM" id="MobiDB-lite"/>
    </source>
</evidence>
<comment type="caution">
    <text evidence="2">The sequence shown here is derived from an EMBL/GenBank/DDBJ whole genome shotgun (WGS) entry which is preliminary data.</text>
</comment>
<sequence>MLSQPFPSALESRRRPKSDPSRPFSVAEWGDSVNGIRLQRCARAQDNDPQNFALYTADTHPITGSPPYINVTNHSSFVL</sequence>
<feature type="region of interest" description="Disordered" evidence="1">
    <location>
        <begin position="1"/>
        <end position="26"/>
    </location>
</feature>
<evidence type="ECO:0000313" key="3">
    <source>
        <dbReference type="Proteomes" id="UP000823941"/>
    </source>
</evidence>
<organism evidence="2 3">
    <name type="scientific">Plutella xylostella</name>
    <name type="common">Diamondback moth</name>
    <name type="synonym">Plutella maculipennis</name>
    <dbReference type="NCBI Taxonomy" id="51655"/>
    <lineage>
        <taxon>Eukaryota</taxon>
        <taxon>Metazoa</taxon>
        <taxon>Ecdysozoa</taxon>
        <taxon>Arthropoda</taxon>
        <taxon>Hexapoda</taxon>
        <taxon>Insecta</taxon>
        <taxon>Pterygota</taxon>
        <taxon>Neoptera</taxon>
        <taxon>Endopterygota</taxon>
        <taxon>Lepidoptera</taxon>
        <taxon>Glossata</taxon>
        <taxon>Ditrysia</taxon>
        <taxon>Yponomeutoidea</taxon>
        <taxon>Plutellidae</taxon>
        <taxon>Plutella</taxon>
    </lineage>
</organism>
<name>A0ABQ7QRF9_PLUXY</name>
<protein>
    <submittedName>
        <fullName evidence="2">Uncharacterized protein</fullName>
    </submittedName>
</protein>
<gene>
    <name evidence="2" type="ORF">JYU34_007874</name>
</gene>
<evidence type="ECO:0000313" key="2">
    <source>
        <dbReference type="EMBL" id="KAG7307653.1"/>
    </source>
</evidence>
<accession>A0ABQ7QRF9</accession>
<proteinExistence type="predicted"/>